<dbReference type="Proteomes" id="UP001162802">
    <property type="component" value="Unassembled WGS sequence"/>
</dbReference>
<dbReference type="PROSITE" id="PS50043">
    <property type="entry name" value="HTH_LUXR_2"/>
    <property type="match status" value="1"/>
</dbReference>
<dbReference type="CDD" id="cd06170">
    <property type="entry name" value="LuxR_C_like"/>
    <property type="match status" value="1"/>
</dbReference>
<dbReference type="SMART" id="SM00421">
    <property type="entry name" value="HTH_LUXR"/>
    <property type="match status" value="1"/>
</dbReference>
<keyword evidence="1" id="KW-0805">Transcription regulation</keyword>
<gene>
    <name evidence="5" type="ORF">MTR65_12205</name>
</gene>
<dbReference type="Gene3D" id="1.10.10.10">
    <property type="entry name" value="Winged helix-like DNA-binding domain superfamily/Winged helix DNA-binding domain"/>
    <property type="match status" value="1"/>
</dbReference>
<dbReference type="InterPro" id="IPR036388">
    <property type="entry name" value="WH-like_DNA-bd_sf"/>
</dbReference>
<evidence type="ECO:0000259" key="4">
    <source>
        <dbReference type="PROSITE" id="PS50043"/>
    </source>
</evidence>
<keyword evidence="6" id="KW-1185">Reference proteome</keyword>
<feature type="domain" description="HTH luxR-type" evidence="4">
    <location>
        <begin position="194"/>
        <end position="259"/>
    </location>
</feature>
<keyword evidence="3" id="KW-0804">Transcription</keyword>
<name>A0ABT0AE37_9SPHN</name>
<dbReference type="InterPro" id="IPR016032">
    <property type="entry name" value="Sig_transdc_resp-reg_C-effctor"/>
</dbReference>
<dbReference type="InterPro" id="IPR000792">
    <property type="entry name" value="Tscrpt_reg_LuxR_C"/>
</dbReference>
<dbReference type="PANTHER" id="PTHR44688">
    <property type="entry name" value="DNA-BINDING TRANSCRIPTIONAL ACTIVATOR DEVR_DOSR"/>
    <property type="match status" value="1"/>
</dbReference>
<dbReference type="RefSeq" id="WP_243800556.1">
    <property type="nucleotide sequence ID" value="NZ_JALHAT010000021.1"/>
</dbReference>
<evidence type="ECO:0000256" key="3">
    <source>
        <dbReference type="ARBA" id="ARBA00023163"/>
    </source>
</evidence>
<dbReference type="Pfam" id="PF00196">
    <property type="entry name" value="GerE"/>
    <property type="match status" value="1"/>
</dbReference>
<comment type="caution">
    <text evidence="5">The sequence shown here is derived from an EMBL/GenBank/DDBJ whole genome shotgun (WGS) entry which is preliminary data.</text>
</comment>
<evidence type="ECO:0000256" key="2">
    <source>
        <dbReference type="ARBA" id="ARBA00023125"/>
    </source>
</evidence>
<proteinExistence type="predicted"/>
<evidence type="ECO:0000313" key="6">
    <source>
        <dbReference type="Proteomes" id="UP001162802"/>
    </source>
</evidence>
<dbReference type="PRINTS" id="PR00038">
    <property type="entry name" value="HTHLUXR"/>
</dbReference>
<dbReference type="SUPFAM" id="SSF46894">
    <property type="entry name" value="C-terminal effector domain of the bipartite response regulators"/>
    <property type="match status" value="1"/>
</dbReference>
<sequence>MSPHLAAFLTSMLPRRGKVGVQDIAGRDAVIGAFYRYLDAVGVAHCNFGGFRRSGDGGAYAGSFSGSRLPLPFQEEFTEELAGEDYVMRKSAQLTARAPVARFSIGLPVLDEVAAFNPASVPVQQECARHGIVEGMALIGDTSGAGPPHRGRFFGFVFAGERGSGGHITALMPELELAAFALLDRVAPVLEAQIDGFSRKLTPREQDVLSWLAEGLQRQEIAHRLGISVPTVDLHAANLKRKLDALTLAEAVAKGIRYGLI</sequence>
<keyword evidence="2" id="KW-0238">DNA-binding</keyword>
<accession>A0ABT0AE37</accession>
<reference evidence="5" key="1">
    <citation type="submission" date="2022-03" db="EMBL/GenBank/DDBJ databases">
        <title>Identification of a novel bacterium isolated from mangrove sediments.</title>
        <authorList>
            <person name="Pan X."/>
        </authorList>
    </citation>
    <scope>NUCLEOTIDE SEQUENCE</scope>
    <source>
        <strain evidence="5">B2637</strain>
    </source>
</reference>
<dbReference type="EMBL" id="JALHAT010000021">
    <property type="protein sequence ID" value="MCJ1961447.1"/>
    <property type="molecule type" value="Genomic_DNA"/>
</dbReference>
<evidence type="ECO:0000256" key="1">
    <source>
        <dbReference type="ARBA" id="ARBA00023015"/>
    </source>
</evidence>
<protein>
    <submittedName>
        <fullName evidence="5">Helix-turn-helix transcriptional regulator</fullName>
    </submittedName>
</protein>
<dbReference type="PANTHER" id="PTHR44688:SF16">
    <property type="entry name" value="DNA-BINDING TRANSCRIPTIONAL ACTIVATOR DEVR_DOSR"/>
    <property type="match status" value="1"/>
</dbReference>
<evidence type="ECO:0000313" key="5">
    <source>
        <dbReference type="EMBL" id="MCJ1961447.1"/>
    </source>
</evidence>
<organism evidence="5 6">
    <name type="scientific">Novosphingobium mangrovi</name>
    <name type="common">ex Hu et al. 2023</name>
    <dbReference type="NCBI Taxonomy" id="2930094"/>
    <lineage>
        <taxon>Bacteria</taxon>
        <taxon>Pseudomonadati</taxon>
        <taxon>Pseudomonadota</taxon>
        <taxon>Alphaproteobacteria</taxon>
        <taxon>Sphingomonadales</taxon>
        <taxon>Sphingomonadaceae</taxon>
        <taxon>Novosphingobium</taxon>
    </lineage>
</organism>